<accession>A0ABT6TIC2</accession>
<reference evidence="1" key="1">
    <citation type="submission" date="2023-04" db="EMBL/GenBank/DDBJ databases">
        <title>Comparative genomic analysis of Cohnella hashimotonis sp. nov., isolated from the International Space Station.</title>
        <authorList>
            <person name="Venkateswaran K."/>
            <person name="Simpson A."/>
        </authorList>
    </citation>
    <scope>NUCLEOTIDE SEQUENCE</scope>
    <source>
        <strain evidence="1">F6_2S_P_1</strain>
    </source>
</reference>
<proteinExistence type="predicted"/>
<dbReference type="RefSeq" id="WP_282909324.1">
    <property type="nucleotide sequence ID" value="NZ_JAGRPV010000001.1"/>
</dbReference>
<evidence type="ECO:0008006" key="3">
    <source>
        <dbReference type="Google" id="ProtNLM"/>
    </source>
</evidence>
<gene>
    <name evidence="1" type="ORF">KB449_15955</name>
</gene>
<dbReference type="EMBL" id="JAGRPV010000001">
    <property type="protein sequence ID" value="MDI4646475.1"/>
    <property type="molecule type" value="Genomic_DNA"/>
</dbReference>
<dbReference type="Proteomes" id="UP001161691">
    <property type="component" value="Unassembled WGS sequence"/>
</dbReference>
<sequence>MYKRCICGETMALGLRKVFYSKTVSIAGVPVYACSHCSRNEVYPGVKSDLSRLLTDLGAKPLPREIRFDEVHEWAGMLSQAASSSMPLSAARIARLTEERTNELLDLLLIAASLGDLAWKRELEGRLSQLNGQYIS</sequence>
<name>A0ABT6TIC2_9BACL</name>
<comment type="caution">
    <text evidence="1">The sequence shown here is derived from an EMBL/GenBank/DDBJ whole genome shotgun (WGS) entry which is preliminary data.</text>
</comment>
<protein>
    <recommendedName>
        <fullName evidence="3">YgiT-type zinc finger protein</fullName>
    </recommendedName>
</protein>
<evidence type="ECO:0000313" key="2">
    <source>
        <dbReference type="Proteomes" id="UP001161691"/>
    </source>
</evidence>
<keyword evidence="2" id="KW-1185">Reference proteome</keyword>
<organism evidence="1 2">
    <name type="scientific">Cohnella hashimotonis</name>
    <dbReference type="NCBI Taxonomy" id="2826895"/>
    <lineage>
        <taxon>Bacteria</taxon>
        <taxon>Bacillati</taxon>
        <taxon>Bacillota</taxon>
        <taxon>Bacilli</taxon>
        <taxon>Bacillales</taxon>
        <taxon>Paenibacillaceae</taxon>
        <taxon>Cohnella</taxon>
    </lineage>
</organism>
<evidence type="ECO:0000313" key="1">
    <source>
        <dbReference type="EMBL" id="MDI4646475.1"/>
    </source>
</evidence>